<evidence type="ECO:0000313" key="1">
    <source>
        <dbReference type="EMBL" id="AGB48568.1"/>
    </source>
</evidence>
<dbReference type="GeneID" id="14407398"/>
<dbReference type="EMBL" id="CP003362">
    <property type="protein sequence ID" value="AGB48568.1"/>
    <property type="molecule type" value="Genomic_DNA"/>
</dbReference>
<dbReference type="Pfam" id="PF09871">
    <property type="entry name" value="DUF2098"/>
    <property type="match status" value="1"/>
</dbReference>
<dbReference type="OrthoDB" id="52973at2157"/>
<dbReference type="InterPro" id="IPR019209">
    <property type="entry name" value="DUF2098"/>
</dbReference>
<dbReference type="Proteomes" id="UP000010866">
    <property type="component" value="Chromosome"/>
</dbReference>
<dbReference type="PIRSF" id="PIRSF037053">
    <property type="entry name" value="UCP037053"/>
    <property type="match status" value="1"/>
</dbReference>
<reference evidence="2" key="1">
    <citation type="submission" date="2012-02" db="EMBL/GenBank/DDBJ databases">
        <title>Complete sequence of chromosome of Methanomethylovorans hollandica DSM 15978.</title>
        <authorList>
            <person name="Lucas S."/>
            <person name="Copeland A."/>
            <person name="Lapidus A."/>
            <person name="Glavina del Rio T."/>
            <person name="Dalin E."/>
            <person name="Tice H."/>
            <person name="Bruce D."/>
            <person name="Goodwin L."/>
            <person name="Pitluck S."/>
            <person name="Peters L."/>
            <person name="Mikhailova N."/>
            <person name="Held B."/>
            <person name="Kyrpides N."/>
            <person name="Mavromatis K."/>
            <person name="Ivanova N."/>
            <person name="Brettin T."/>
            <person name="Detter J.C."/>
            <person name="Han C."/>
            <person name="Larimer F."/>
            <person name="Land M."/>
            <person name="Hauser L."/>
            <person name="Markowitz V."/>
            <person name="Cheng J.-F."/>
            <person name="Hugenholtz P."/>
            <person name="Woyke T."/>
            <person name="Wu D."/>
            <person name="Spring S."/>
            <person name="Schroeder M."/>
            <person name="Brambilla E."/>
            <person name="Klenk H.-P."/>
            <person name="Eisen J.A."/>
        </authorList>
    </citation>
    <scope>NUCLEOTIDE SEQUENCE [LARGE SCALE GENOMIC DNA]</scope>
    <source>
        <strain evidence="2">DSM 15978 / NBRC 107637 / DMS1</strain>
    </source>
</reference>
<name>L0KWW5_METHD</name>
<dbReference type="RefSeq" id="WP_015323737.1">
    <property type="nucleotide sequence ID" value="NC_019977.1"/>
</dbReference>
<keyword evidence="2" id="KW-1185">Reference proteome</keyword>
<dbReference type="KEGG" id="mhz:Metho_0292"/>
<evidence type="ECO:0008006" key="3">
    <source>
        <dbReference type="Google" id="ProtNLM"/>
    </source>
</evidence>
<sequence length="104" mass="11172">MDEVSDSVQAQDLNGTPITIGSYVLYLNTGTAGQVTELKQEEGTIWALMDTTGLYYNVQALVITDASAIKVKQEHETGKADIDDLAREQTPERIVDIGQVTGGG</sequence>
<dbReference type="InterPro" id="IPR017099">
    <property type="entry name" value="UCP037053"/>
</dbReference>
<organism evidence="1 2">
    <name type="scientific">Methanomethylovorans hollandica (strain DSM 15978 / NBRC 107637 / DMS1)</name>
    <dbReference type="NCBI Taxonomy" id="867904"/>
    <lineage>
        <taxon>Archaea</taxon>
        <taxon>Methanobacteriati</taxon>
        <taxon>Methanobacteriota</taxon>
        <taxon>Stenosarchaea group</taxon>
        <taxon>Methanomicrobia</taxon>
        <taxon>Methanosarcinales</taxon>
        <taxon>Methanosarcinaceae</taxon>
        <taxon>Methanomethylovorans</taxon>
    </lineage>
</organism>
<evidence type="ECO:0000313" key="2">
    <source>
        <dbReference type="Proteomes" id="UP000010866"/>
    </source>
</evidence>
<proteinExistence type="predicted"/>
<dbReference type="AlphaFoldDB" id="L0KWW5"/>
<gene>
    <name evidence="1" type="ordered locus">Metho_0292</name>
</gene>
<dbReference type="HOGENOM" id="CLU_159088_1_1_2"/>
<protein>
    <recommendedName>
        <fullName evidence="3">DUF2098 domain-containing protein</fullName>
    </recommendedName>
</protein>
<accession>L0KWW5</accession>